<protein>
    <submittedName>
        <fullName evidence="1">Uncharacterized protein</fullName>
    </submittedName>
</protein>
<reference evidence="2" key="2">
    <citation type="submission" date="2019-10" db="EMBL/GenBank/DDBJ databases">
        <title>A de novo genome assembly of a pear dwarfing rootstock.</title>
        <authorList>
            <person name="Wang F."/>
            <person name="Wang J."/>
            <person name="Li S."/>
            <person name="Zhang Y."/>
            <person name="Fang M."/>
            <person name="Ma L."/>
            <person name="Zhao Y."/>
            <person name="Jiang S."/>
        </authorList>
    </citation>
    <scope>NUCLEOTIDE SEQUENCE [LARGE SCALE GENOMIC DNA]</scope>
</reference>
<evidence type="ECO:0000313" key="1">
    <source>
        <dbReference type="EMBL" id="KAB2617395.1"/>
    </source>
</evidence>
<proteinExistence type="predicted"/>
<dbReference type="EMBL" id="SMOL01000401">
    <property type="protein sequence ID" value="KAB2617395.1"/>
    <property type="molecule type" value="Genomic_DNA"/>
</dbReference>
<keyword evidence="2" id="KW-1185">Reference proteome</keyword>
<dbReference type="Proteomes" id="UP000327157">
    <property type="component" value="Chromosome 15"/>
</dbReference>
<sequence length="68" mass="7491">MTEIQKTNLPILSRLAGEVVELEVCEEVESSSDFEAIPKEFVDSRIPYEDLSAVGASKAIDVMTISEM</sequence>
<reference evidence="1 2" key="1">
    <citation type="submission" date="2019-09" db="EMBL/GenBank/DDBJ databases">
        <authorList>
            <person name="Ou C."/>
        </authorList>
    </citation>
    <scope>NUCLEOTIDE SEQUENCE [LARGE SCALE GENOMIC DNA]</scope>
    <source>
        <strain evidence="1">S2</strain>
        <tissue evidence="1">Leaf</tissue>
    </source>
</reference>
<organism evidence="1 2">
    <name type="scientific">Pyrus ussuriensis x Pyrus communis</name>
    <dbReference type="NCBI Taxonomy" id="2448454"/>
    <lineage>
        <taxon>Eukaryota</taxon>
        <taxon>Viridiplantae</taxon>
        <taxon>Streptophyta</taxon>
        <taxon>Embryophyta</taxon>
        <taxon>Tracheophyta</taxon>
        <taxon>Spermatophyta</taxon>
        <taxon>Magnoliopsida</taxon>
        <taxon>eudicotyledons</taxon>
        <taxon>Gunneridae</taxon>
        <taxon>Pentapetalae</taxon>
        <taxon>rosids</taxon>
        <taxon>fabids</taxon>
        <taxon>Rosales</taxon>
        <taxon>Rosaceae</taxon>
        <taxon>Amygdaloideae</taxon>
        <taxon>Maleae</taxon>
        <taxon>Pyrus</taxon>
    </lineage>
</organism>
<comment type="caution">
    <text evidence="1">The sequence shown here is derived from an EMBL/GenBank/DDBJ whole genome shotgun (WGS) entry which is preliminary data.</text>
</comment>
<evidence type="ECO:0000313" key="2">
    <source>
        <dbReference type="Proteomes" id="UP000327157"/>
    </source>
</evidence>
<dbReference type="AlphaFoldDB" id="A0A5N5GP93"/>
<gene>
    <name evidence="1" type="ORF">D8674_013264</name>
</gene>
<reference evidence="1 2" key="3">
    <citation type="submission" date="2019-11" db="EMBL/GenBank/DDBJ databases">
        <title>A de novo genome assembly of a pear dwarfing rootstock.</title>
        <authorList>
            <person name="Wang F."/>
            <person name="Wang J."/>
            <person name="Li S."/>
            <person name="Zhang Y."/>
            <person name="Fang M."/>
            <person name="Ma L."/>
            <person name="Zhao Y."/>
            <person name="Jiang S."/>
        </authorList>
    </citation>
    <scope>NUCLEOTIDE SEQUENCE [LARGE SCALE GENOMIC DNA]</scope>
    <source>
        <strain evidence="1">S2</strain>
        <tissue evidence="1">Leaf</tissue>
    </source>
</reference>
<name>A0A5N5GP93_9ROSA</name>
<accession>A0A5N5GP93</accession>